<dbReference type="PANTHER" id="PTHR30363:SF44">
    <property type="entry name" value="AGA OPERON TRANSCRIPTIONAL REPRESSOR-RELATED"/>
    <property type="match status" value="1"/>
</dbReference>
<dbReference type="GO" id="GO:0003700">
    <property type="term" value="F:DNA-binding transcription factor activity"/>
    <property type="evidence" value="ECO:0007669"/>
    <property type="project" value="InterPro"/>
</dbReference>
<comment type="caution">
    <text evidence="4">The sequence shown here is derived from an EMBL/GenBank/DDBJ whole genome shotgun (WGS) entry which is preliminary data.</text>
</comment>
<feature type="domain" description="HTH deoR-type" evidence="3">
    <location>
        <begin position="3"/>
        <end position="58"/>
    </location>
</feature>
<dbReference type="Proteomes" id="UP000886721">
    <property type="component" value="Unassembled WGS sequence"/>
</dbReference>
<evidence type="ECO:0000259" key="3">
    <source>
        <dbReference type="PROSITE" id="PS51000"/>
    </source>
</evidence>
<evidence type="ECO:0000256" key="2">
    <source>
        <dbReference type="ARBA" id="ARBA00023163"/>
    </source>
</evidence>
<dbReference type="InterPro" id="IPR014036">
    <property type="entry name" value="DeoR-like_C"/>
</dbReference>
<dbReference type="PROSITE" id="PS51000">
    <property type="entry name" value="HTH_DEOR_2"/>
    <property type="match status" value="1"/>
</dbReference>
<keyword evidence="2" id="KW-0804">Transcription</keyword>
<dbReference type="InterPro" id="IPR001034">
    <property type="entry name" value="DeoR_HTH"/>
</dbReference>
<evidence type="ECO:0000313" key="4">
    <source>
        <dbReference type="EMBL" id="HIX68925.1"/>
    </source>
</evidence>
<evidence type="ECO:0000256" key="1">
    <source>
        <dbReference type="ARBA" id="ARBA00023015"/>
    </source>
</evidence>
<reference evidence="4" key="1">
    <citation type="journal article" date="2021" name="PeerJ">
        <title>Extensive microbial diversity within the chicken gut microbiome revealed by metagenomics and culture.</title>
        <authorList>
            <person name="Gilroy R."/>
            <person name="Ravi A."/>
            <person name="Getino M."/>
            <person name="Pursley I."/>
            <person name="Horton D.L."/>
            <person name="Alikhan N.F."/>
            <person name="Baker D."/>
            <person name="Gharbi K."/>
            <person name="Hall N."/>
            <person name="Watson M."/>
            <person name="Adriaenssens E.M."/>
            <person name="Foster-Nyarko E."/>
            <person name="Jarju S."/>
            <person name="Secka A."/>
            <person name="Antonio M."/>
            <person name="Oren A."/>
            <person name="Chaudhuri R.R."/>
            <person name="La Ragione R."/>
            <person name="Hildebrand F."/>
            <person name="Pallen M.J."/>
        </authorList>
    </citation>
    <scope>NUCLEOTIDE SEQUENCE</scope>
    <source>
        <strain evidence="4">CHK191-13928</strain>
    </source>
</reference>
<dbReference type="PANTHER" id="PTHR30363">
    <property type="entry name" value="HTH-TYPE TRANSCRIPTIONAL REGULATOR SRLR-RELATED"/>
    <property type="match status" value="1"/>
</dbReference>
<dbReference type="Pfam" id="PF00455">
    <property type="entry name" value="DeoRC"/>
    <property type="match status" value="1"/>
</dbReference>
<dbReference type="Pfam" id="PF08220">
    <property type="entry name" value="HTH_DeoR"/>
    <property type="match status" value="1"/>
</dbReference>
<gene>
    <name evidence="4" type="ORF">H9735_12495</name>
</gene>
<name>A0A9D1WY40_9FIRM</name>
<dbReference type="SUPFAM" id="SSF46785">
    <property type="entry name" value="Winged helix' DNA-binding domain"/>
    <property type="match status" value="1"/>
</dbReference>
<dbReference type="SUPFAM" id="SSF100950">
    <property type="entry name" value="NagB/RpiA/CoA transferase-like"/>
    <property type="match status" value="1"/>
</dbReference>
<evidence type="ECO:0000313" key="5">
    <source>
        <dbReference type="Proteomes" id="UP000886721"/>
    </source>
</evidence>
<protein>
    <submittedName>
        <fullName evidence="4">DeoR/GlpR family DNA-binding transcription regulator</fullName>
    </submittedName>
</protein>
<dbReference type="InterPro" id="IPR036388">
    <property type="entry name" value="WH-like_DNA-bd_sf"/>
</dbReference>
<proteinExistence type="predicted"/>
<organism evidence="4 5">
    <name type="scientific">Candidatus Anaerostipes excrementavium</name>
    <dbReference type="NCBI Taxonomy" id="2838463"/>
    <lineage>
        <taxon>Bacteria</taxon>
        <taxon>Bacillati</taxon>
        <taxon>Bacillota</taxon>
        <taxon>Clostridia</taxon>
        <taxon>Lachnospirales</taxon>
        <taxon>Lachnospiraceae</taxon>
        <taxon>Anaerostipes</taxon>
    </lineage>
</organism>
<dbReference type="GO" id="GO:0003677">
    <property type="term" value="F:DNA binding"/>
    <property type="evidence" value="ECO:0007669"/>
    <property type="project" value="UniProtKB-KW"/>
</dbReference>
<dbReference type="InterPro" id="IPR050313">
    <property type="entry name" value="Carb_Metab_HTH_regulators"/>
</dbReference>
<dbReference type="SMART" id="SM00420">
    <property type="entry name" value="HTH_DEOR"/>
    <property type="match status" value="1"/>
</dbReference>
<dbReference type="AlphaFoldDB" id="A0A9D1WY40"/>
<dbReference type="Gene3D" id="3.40.50.1360">
    <property type="match status" value="1"/>
</dbReference>
<dbReference type="InterPro" id="IPR036390">
    <property type="entry name" value="WH_DNA-bd_sf"/>
</dbReference>
<dbReference type="Gene3D" id="1.10.10.10">
    <property type="entry name" value="Winged helix-like DNA-binding domain superfamily/Winged helix DNA-binding domain"/>
    <property type="match status" value="1"/>
</dbReference>
<dbReference type="EMBL" id="DXEM01000037">
    <property type="protein sequence ID" value="HIX68925.1"/>
    <property type="molecule type" value="Genomic_DNA"/>
</dbReference>
<accession>A0A9D1WY40</accession>
<dbReference type="InterPro" id="IPR037171">
    <property type="entry name" value="NagB/RpiA_transferase-like"/>
</dbReference>
<dbReference type="PRINTS" id="PR00037">
    <property type="entry name" value="HTHLACR"/>
</dbReference>
<reference evidence="4" key="2">
    <citation type="submission" date="2021-04" db="EMBL/GenBank/DDBJ databases">
        <authorList>
            <person name="Gilroy R."/>
        </authorList>
    </citation>
    <scope>NUCLEOTIDE SEQUENCE</scope>
    <source>
        <strain evidence="4">CHK191-13928</strain>
    </source>
</reference>
<keyword evidence="1" id="KW-0805">Transcription regulation</keyword>
<keyword evidence="4" id="KW-0238">DNA-binding</keyword>
<dbReference type="SMART" id="SM01134">
    <property type="entry name" value="DeoRC"/>
    <property type="match status" value="1"/>
</dbReference>
<sequence length="254" mass="28045">MNKSERQQEILKLLTSKERVDITELCDIFHIVPMTARRDLKELEQQGKLIRTHGGAALPPEKEDVNLPFFQRTKIHAAQKLAIAARAQSFLQKHQHIFLASGTTVHAFAQSIDRSLPLTVITDAVNIAYELSSYPNIHLLSVGGELRPNSLTLTGKIAEDNLSNFHLDAAFIGINGIDSEGSIYVSSIVESSILQILFDRVPNIYILADDSKINQKDFVQVGSLNSSHTLITTGEISDVCLEKYQTLGANVIIA</sequence>